<organism evidence="1 2">
    <name type="scientific">Geobacillus thermoleovorans</name>
    <name type="common">Bacillus thermoleovorans</name>
    <dbReference type="NCBI Taxonomy" id="33941"/>
    <lineage>
        <taxon>Bacteria</taxon>
        <taxon>Bacillati</taxon>
        <taxon>Bacillota</taxon>
        <taxon>Bacilli</taxon>
        <taxon>Bacillales</taxon>
        <taxon>Anoxybacillaceae</taxon>
        <taxon>Geobacillus</taxon>
        <taxon>Geobacillus thermoleovorans group</taxon>
    </lineage>
</organism>
<evidence type="ECO:0000313" key="1">
    <source>
        <dbReference type="EMBL" id="AWO74866.1"/>
    </source>
</evidence>
<dbReference type="EMBL" id="CP027303">
    <property type="protein sequence ID" value="AWO74866.1"/>
    <property type="molecule type" value="Genomic_DNA"/>
</dbReference>
<dbReference type="AlphaFoldDB" id="A0A2Z3N7K8"/>
<accession>A0A2Z3N7K8</accession>
<protein>
    <submittedName>
        <fullName evidence="1">Uncharacterized protein</fullName>
    </submittedName>
</protein>
<proteinExistence type="predicted"/>
<sequence length="98" mass="10808">MMNQGWSVRLGVLPPQNAHMIDAGQNKGAAGAYSLRWSLEASRPPCRPFPPSWEHVFRGALFFGRSPVIDFKCQAALFSRVRSLGLVAFLGVKLAAMY</sequence>
<reference evidence="2" key="1">
    <citation type="submission" date="2018-02" db="EMBL/GenBank/DDBJ databases">
        <title>The complete genome of bacterial strain SGAirxxxx.</title>
        <authorList>
            <person name="Schuster S.C."/>
        </authorList>
    </citation>
    <scope>NUCLEOTIDE SEQUENCE [LARGE SCALE GENOMIC DNA]</scope>
    <source>
        <strain evidence="2">SGAir0734</strain>
    </source>
</reference>
<dbReference type="Proteomes" id="UP000246996">
    <property type="component" value="Chromosome"/>
</dbReference>
<name>A0A2Z3N7K8_GEOTH</name>
<evidence type="ECO:0000313" key="2">
    <source>
        <dbReference type="Proteomes" id="UP000246996"/>
    </source>
</evidence>
<gene>
    <name evidence="1" type="ORF">C1N76_10325</name>
</gene>